<dbReference type="GO" id="GO:0009062">
    <property type="term" value="P:fatty acid catabolic process"/>
    <property type="evidence" value="ECO:0007669"/>
    <property type="project" value="TreeGrafter"/>
</dbReference>
<sequence length="136" mass="15218">MNVEERIIQSEVRMFKPVFATNTNHYDTLHGGVAMHMMDEAAFIAATRFTRLPVVTVSSDRINFNKPIPSGTIVELVAKVTEVGRTSLKVGIDIFVEQMYEEHRELAIHGVLTFVALGPDKRPVSILQHLENVSAE</sequence>
<protein>
    <submittedName>
        <fullName evidence="5">Acyl-CoA thioesterase</fullName>
    </submittedName>
</protein>
<dbReference type="Gene3D" id="3.10.129.10">
    <property type="entry name" value="Hotdog Thioesterase"/>
    <property type="match status" value="1"/>
</dbReference>
<feature type="domain" description="HotDog ACOT-type" evidence="4">
    <location>
        <begin position="8"/>
        <end position="120"/>
    </location>
</feature>
<dbReference type="OrthoDB" id="9791628at2"/>
<dbReference type="InterPro" id="IPR033120">
    <property type="entry name" value="HOTDOG_ACOT"/>
</dbReference>
<gene>
    <name evidence="5" type="ORF">DDR33_14815</name>
</gene>
<evidence type="ECO:0000259" key="4">
    <source>
        <dbReference type="PROSITE" id="PS51770"/>
    </source>
</evidence>
<dbReference type="InterPro" id="IPR006683">
    <property type="entry name" value="Thioestr_dom"/>
</dbReference>
<evidence type="ECO:0000256" key="1">
    <source>
        <dbReference type="ARBA" id="ARBA00010458"/>
    </source>
</evidence>
<dbReference type="CDD" id="cd03442">
    <property type="entry name" value="BFIT_BACH"/>
    <property type="match status" value="1"/>
</dbReference>
<dbReference type="PROSITE" id="PS51770">
    <property type="entry name" value="HOTDOG_ACOT"/>
    <property type="match status" value="1"/>
</dbReference>
<dbReference type="PANTHER" id="PTHR11049:SF24">
    <property type="entry name" value="CYTOSOLIC ACYL COENZYME A THIOESTER HYDROLASE"/>
    <property type="match status" value="1"/>
</dbReference>
<accession>A0A2U2PF76</accession>
<proteinExistence type="inferred from homology"/>
<dbReference type="InterPro" id="IPR029069">
    <property type="entry name" value="HotDog_dom_sf"/>
</dbReference>
<evidence type="ECO:0000313" key="6">
    <source>
        <dbReference type="Proteomes" id="UP000245647"/>
    </source>
</evidence>
<dbReference type="EMBL" id="QEAS01000011">
    <property type="protein sequence ID" value="PWG80057.1"/>
    <property type="molecule type" value="Genomic_DNA"/>
</dbReference>
<dbReference type="GO" id="GO:0052816">
    <property type="term" value="F:long-chain fatty acyl-CoA hydrolase activity"/>
    <property type="evidence" value="ECO:0007669"/>
    <property type="project" value="TreeGrafter"/>
</dbReference>
<dbReference type="SUPFAM" id="SSF54637">
    <property type="entry name" value="Thioesterase/thiol ester dehydrase-isomerase"/>
    <property type="match status" value="1"/>
</dbReference>
<organism evidence="5 6">
    <name type="scientific">Pararcticibacter amylolyticus</name>
    <dbReference type="NCBI Taxonomy" id="2173175"/>
    <lineage>
        <taxon>Bacteria</taxon>
        <taxon>Pseudomonadati</taxon>
        <taxon>Bacteroidota</taxon>
        <taxon>Sphingobacteriia</taxon>
        <taxon>Sphingobacteriales</taxon>
        <taxon>Sphingobacteriaceae</taxon>
        <taxon>Pararcticibacter</taxon>
    </lineage>
</organism>
<evidence type="ECO:0000256" key="3">
    <source>
        <dbReference type="PROSITE-ProRule" id="PRU01106"/>
    </source>
</evidence>
<reference evidence="5 6" key="1">
    <citation type="submission" date="2018-04" db="EMBL/GenBank/DDBJ databases">
        <title>Pedobacter chongqingensis sp. nov., isolated from a rottenly hemp rope.</title>
        <authorList>
            <person name="Cai Y."/>
        </authorList>
    </citation>
    <scope>NUCLEOTIDE SEQUENCE [LARGE SCALE GENOMIC DNA]</scope>
    <source>
        <strain evidence="5 6">FJ4-8</strain>
    </source>
</reference>
<dbReference type="RefSeq" id="WP_109416572.1">
    <property type="nucleotide sequence ID" value="NZ_QEAS01000011.1"/>
</dbReference>
<keyword evidence="6" id="KW-1185">Reference proteome</keyword>
<dbReference type="PANTHER" id="PTHR11049">
    <property type="entry name" value="ACYL COENZYME A THIOESTER HYDROLASE"/>
    <property type="match status" value="1"/>
</dbReference>
<dbReference type="Pfam" id="PF03061">
    <property type="entry name" value="4HBT"/>
    <property type="match status" value="1"/>
</dbReference>
<dbReference type="GO" id="GO:0005829">
    <property type="term" value="C:cytosol"/>
    <property type="evidence" value="ECO:0007669"/>
    <property type="project" value="TreeGrafter"/>
</dbReference>
<dbReference type="Proteomes" id="UP000245647">
    <property type="component" value="Unassembled WGS sequence"/>
</dbReference>
<comment type="similarity">
    <text evidence="1">Belongs to the acyl coenzyme A hydrolase family.</text>
</comment>
<keyword evidence="2 3" id="KW-0378">Hydrolase</keyword>
<dbReference type="AlphaFoldDB" id="A0A2U2PF76"/>
<dbReference type="InterPro" id="IPR040170">
    <property type="entry name" value="Cytosol_ACT"/>
</dbReference>
<dbReference type="GO" id="GO:0006637">
    <property type="term" value="P:acyl-CoA metabolic process"/>
    <property type="evidence" value="ECO:0007669"/>
    <property type="project" value="TreeGrafter"/>
</dbReference>
<evidence type="ECO:0000313" key="5">
    <source>
        <dbReference type="EMBL" id="PWG80057.1"/>
    </source>
</evidence>
<name>A0A2U2PF76_9SPHI</name>
<evidence type="ECO:0000256" key="2">
    <source>
        <dbReference type="ARBA" id="ARBA00022801"/>
    </source>
</evidence>
<comment type="caution">
    <text evidence="5">The sequence shown here is derived from an EMBL/GenBank/DDBJ whole genome shotgun (WGS) entry which is preliminary data.</text>
</comment>